<gene>
    <name evidence="6" type="ORF">ACJRO7_010456</name>
</gene>
<protein>
    <recommendedName>
        <fullName evidence="5">BRCT domain-containing protein</fullName>
    </recommendedName>
</protein>
<dbReference type="PANTHER" id="PTHR23196">
    <property type="entry name" value="PAX TRANSCRIPTION ACTIVATION DOMAIN INTERACTING PROTEIN"/>
    <property type="match status" value="1"/>
</dbReference>
<accession>A0ABD3LFH4</accession>
<evidence type="ECO:0000256" key="3">
    <source>
        <dbReference type="ARBA" id="ARBA00023242"/>
    </source>
</evidence>
<feature type="compositionally biased region" description="Basic and acidic residues" evidence="4">
    <location>
        <begin position="684"/>
        <end position="700"/>
    </location>
</feature>
<feature type="region of interest" description="Disordered" evidence="4">
    <location>
        <begin position="771"/>
        <end position="790"/>
    </location>
</feature>
<dbReference type="Gene3D" id="3.40.50.10190">
    <property type="entry name" value="BRCT domain"/>
    <property type="match status" value="2"/>
</dbReference>
<dbReference type="Pfam" id="PF16589">
    <property type="entry name" value="BRCT_2"/>
    <property type="match status" value="1"/>
</dbReference>
<feature type="compositionally biased region" description="Polar residues" evidence="4">
    <location>
        <begin position="581"/>
        <end position="595"/>
    </location>
</feature>
<reference evidence="6 7" key="1">
    <citation type="submission" date="2024-11" db="EMBL/GenBank/DDBJ databases">
        <title>Chromosome-level genome assembly of Eucalyptus globulus Labill. provides insights into its genome evolution.</title>
        <authorList>
            <person name="Li X."/>
        </authorList>
    </citation>
    <scope>NUCLEOTIDE SEQUENCE [LARGE SCALE GENOMIC DNA]</scope>
    <source>
        <strain evidence="6">CL2024</strain>
        <tissue evidence="6">Fresh tender leaves</tissue>
    </source>
</reference>
<feature type="compositionally biased region" description="Basic and acidic residues" evidence="4">
    <location>
        <begin position="541"/>
        <end position="550"/>
    </location>
</feature>
<keyword evidence="3" id="KW-0539">Nucleus</keyword>
<name>A0ABD3LFH4_EUCGL</name>
<feature type="compositionally biased region" description="Polar residues" evidence="4">
    <location>
        <begin position="173"/>
        <end position="186"/>
    </location>
</feature>
<dbReference type="GO" id="GO:0005634">
    <property type="term" value="C:nucleus"/>
    <property type="evidence" value="ECO:0007669"/>
    <property type="project" value="UniProtKB-SubCell"/>
</dbReference>
<evidence type="ECO:0000256" key="2">
    <source>
        <dbReference type="ARBA" id="ARBA00022763"/>
    </source>
</evidence>
<evidence type="ECO:0000259" key="5">
    <source>
        <dbReference type="SMART" id="SM00292"/>
    </source>
</evidence>
<feature type="compositionally biased region" description="Basic residues" evidence="4">
    <location>
        <begin position="558"/>
        <end position="567"/>
    </location>
</feature>
<dbReference type="Pfam" id="PF16770">
    <property type="entry name" value="RTT107_BRCT_5"/>
    <property type="match status" value="1"/>
</dbReference>
<evidence type="ECO:0000313" key="7">
    <source>
        <dbReference type="Proteomes" id="UP001634007"/>
    </source>
</evidence>
<dbReference type="GO" id="GO:0006974">
    <property type="term" value="P:DNA damage response"/>
    <property type="evidence" value="ECO:0007669"/>
    <property type="project" value="UniProtKB-KW"/>
</dbReference>
<dbReference type="SUPFAM" id="SSF52113">
    <property type="entry name" value="BRCT domain"/>
    <property type="match status" value="1"/>
</dbReference>
<feature type="region of interest" description="Disordered" evidence="4">
    <location>
        <begin position="538"/>
        <end position="595"/>
    </location>
</feature>
<dbReference type="InterPro" id="IPR051579">
    <property type="entry name" value="DDR_Transcriptional_Reg"/>
</dbReference>
<dbReference type="EMBL" id="JBJKBG010000002">
    <property type="protein sequence ID" value="KAL3749348.1"/>
    <property type="molecule type" value="Genomic_DNA"/>
</dbReference>
<dbReference type="SMART" id="SM00292">
    <property type="entry name" value="BRCT"/>
    <property type="match status" value="1"/>
</dbReference>
<evidence type="ECO:0000256" key="1">
    <source>
        <dbReference type="ARBA" id="ARBA00004123"/>
    </source>
</evidence>
<feature type="compositionally biased region" description="Basic and acidic residues" evidence="4">
    <location>
        <begin position="145"/>
        <end position="159"/>
    </location>
</feature>
<dbReference type="CDD" id="cd18432">
    <property type="entry name" value="BRCT_PAXIP1_rpt6_like"/>
    <property type="match status" value="1"/>
</dbReference>
<dbReference type="Proteomes" id="UP001634007">
    <property type="component" value="Unassembled WGS sequence"/>
</dbReference>
<evidence type="ECO:0000256" key="4">
    <source>
        <dbReference type="SAM" id="MobiDB-lite"/>
    </source>
</evidence>
<feature type="region of interest" description="Disordered" evidence="4">
    <location>
        <begin position="663"/>
        <end position="710"/>
    </location>
</feature>
<feature type="compositionally biased region" description="Polar residues" evidence="4">
    <location>
        <begin position="216"/>
        <end position="225"/>
    </location>
</feature>
<comment type="caution">
    <text evidence="6">The sequence shown here is derived from an EMBL/GenBank/DDBJ whole genome shotgun (WGS) entry which is preliminary data.</text>
</comment>
<feature type="domain" description="BRCT" evidence="5">
    <location>
        <begin position="871"/>
        <end position="948"/>
    </location>
</feature>
<feature type="region of interest" description="Disordered" evidence="4">
    <location>
        <begin position="404"/>
        <end position="441"/>
    </location>
</feature>
<feature type="compositionally biased region" description="Gly residues" evidence="4">
    <location>
        <begin position="1"/>
        <end position="14"/>
    </location>
</feature>
<dbReference type="InterPro" id="IPR036420">
    <property type="entry name" value="BRCT_dom_sf"/>
</dbReference>
<keyword evidence="7" id="KW-1185">Reference proteome</keyword>
<feature type="compositionally biased region" description="Acidic residues" evidence="4">
    <location>
        <begin position="124"/>
        <end position="142"/>
    </location>
</feature>
<dbReference type="InterPro" id="IPR001357">
    <property type="entry name" value="BRCT_dom"/>
</dbReference>
<proteinExistence type="predicted"/>
<evidence type="ECO:0000313" key="6">
    <source>
        <dbReference type="EMBL" id="KAL3749348.1"/>
    </source>
</evidence>
<dbReference type="AlphaFoldDB" id="A0ABD3LFH4"/>
<organism evidence="6 7">
    <name type="scientific">Eucalyptus globulus</name>
    <name type="common">Tasmanian blue gum</name>
    <dbReference type="NCBI Taxonomy" id="34317"/>
    <lineage>
        <taxon>Eukaryota</taxon>
        <taxon>Viridiplantae</taxon>
        <taxon>Streptophyta</taxon>
        <taxon>Embryophyta</taxon>
        <taxon>Tracheophyta</taxon>
        <taxon>Spermatophyta</taxon>
        <taxon>Magnoliopsida</taxon>
        <taxon>eudicotyledons</taxon>
        <taxon>Gunneridae</taxon>
        <taxon>Pentapetalae</taxon>
        <taxon>rosids</taxon>
        <taxon>malvids</taxon>
        <taxon>Myrtales</taxon>
        <taxon>Myrtaceae</taxon>
        <taxon>Myrtoideae</taxon>
        <taxon>Eucalypteae</taxon>
        <taxon>Eucalyptus</taxon>
    </lineage>
</organism>
<dbReference type="CDD" id="cd17744">
    <property type="entry name" value="BRCT_MDC1_rpt1"/>
    <property type="match status" value="1"/>
</dbReference>
<comment type="subcellular location">
    <subcellularLocation>
        <location evidence="1">Nucleus</location>
    </subcellularLocation>
</comment>
<sequence length="1052" mass="114266">MTSVGGGGGGGDGGDPAAPITNADSVPARTLPTDRESSLSSSSESGDVMKGETLDELYVESTMRFDDTVPLDGAFETQILDTGGETQLVDFGGETQVIDCEDGIGNVETQLLLDGCDTQVAFDSDGEDTGGTEVLGSDDEVSDGGLHREGGCSRDERKMSCSPFSKDSETKEQSAALTDEPCSSGSVRRGFTSIRAASLRASGLAARSMFLNGASSASMRQSSEEQAGEDNGTSFGGAYIKSGEEFDQDCDAETKIENTEEMEHGKKCKIGSCPVRRLFAEDVVDTMPDETADSKEVPLGNDKLAGLSYVESQEPGDLSQANALDFVDRFLKDNVEQLDEELDFGKTIGRKPLSISCAEGPRNLAKSASRITVRAEVFDWDDGREDEGGGDIFCRRKEDFFDGGSSKGRSLTLPSKHRNRFQDGQADRDEPSSAPCKTTGVLHSDSNAIRRMGGKSQMLAKAAQMNHKRDLANQLDEQSKIDSSRDSLGVIAVDACVPDMLNVGFDTQLAAEAMEELCQGEALPREDNCDISISTRKLRSTKRDDNEQSKKPSISLQKRSKDKKRCRSSGQKTHNLDMTDATANMSEKSNKLPSENLQYRNRESLGRCQAGEFGKRIATRTSNGVTFASKQQLLGKGGFFTSIARRTRSSLAVNQVQRTECLSSNHTKATDGAENVEVRKRKRSTQEGRSSKKSDDDSMVKARGNSPEQLFAVERGKRSVRRMKSDATRKSDLEVQLPAQNFEAGLENATSETTSFKLNREPLAKGLNMTDTIGQSERNGDVGATSSTENSEANAILDHTSGEKCNGNSAHTTPINCSTPFNDASPVCVGNGYMSPSCKKNLSRSFLRNEIKSLSATGPQPSSAYKDMRKRRDMSDICVLYSHHLDDDIIKQQKKILARLGASAVSSIAEATHFITDKFVRTRNMLEAIASGKPVVTHLWLESCGQANCFLDERNYILRDAKKEKQFGFSMPVSLARACQHPLLLGRRVLITSNAKPGKDIISSLVKAVGGQPVERIGRSALRDDKLTDDLLILSCEDDYDTCLPFLEKGQE</sequence>
<feature type="region of interest" description="Disordered" evidence="4">
    <location>
        <begin position="216"/>
        <end position="238"/>
    </location>
</feature>
<feature type="region of interest" description="Disordered" evidence="4">
    <location>
        <begin position="1"/>
        <end position="51"/>
    </location>
</feature>
<feature type="region of interest" description="Disordered" evidence="4">
    <location>
        <begin position="123"/>
        <end position="187"/>
    </location>
</feature>
<keyword evidence="2" id="KW-0227">DNA damage</keyword>
<dbReference type="PANTHER" id="PTHR23196:SF1">
    <property type="entry name" value="PAX-INTERACTING PROTEIN 1"/>
    <property type="match status" value="1"/>
</dbReference>